<dbReference type="EMBL" id="CP046883">
    <property type="protein sequence ID" value="QNH96783.1"/>
    <property type="molecule type" value="Genomic_DNA"/>
</dbReference>
<gene>
    <name evidence="1" type="ORF">GP473_09120</name>
</gene>
<accession>A0A7G7YQL3</accession>
<sequence length="82" mass="8844">MAQYKTNTDDFVKAIAAQANISEDSARTQLDGSHFYTASEQPTALAQVKTALFHTAEFLHSEGEIGEPEGQAHYAHAVTYGG</sequence>
<reference evidence="1 2" key="1">
    <citation type="submission" date="2019-12" db="EMBL/GenBank/DDBJ databases">
        <title>Corynebacterium sp. nov., isolated from feces of the Anser Albifrons in China.</title>
        <authorList>
            <person name="Liu Q."/>
        </authorList>
    </citation>
    <scope>NUCLEOTIDE SEQUENCE [LARGE SCALE GENOMIC DNA]</scope>
    <source>
        <strain evidence="1 2">23H37-10</strain>
    </source>
</reference>
<dbReference type="KEGG" id="cans:GP473_09120"/>
<proteinExistence type="predicted"/>
<evidence type="ECO:0000313" key="2">
    <source>
        <dbReference type="Proteomes" id="UP000515275"/>
    </source>
</evidence>
<dbReference type="AlphaFoldDB" id="A0A7G7YQL3"/>
<dbReference type="Proteomes" id="UP000515275">
    <property type="component" value="Chromosome"/>
</dbReference>
<organism evidence="1 2">
    <name type="scientific">Corynebacterium anserum</name>
    <dbReference type="NCBI Taxonomy" id="2684406"/>
    <lineage>
        <taxon>Bacteria</taxon>
        <taxon>Bacillati</taxon>
        <taxon>Actinomycetota</taxon>
        <taxon>Actinomycetes</taxon>
        <taxon>Mycobacteriales</taxon>
        <taxon>Corynebacteriaceae</taxon>
        <taxon>Corynebacterium</taxon>
    </lineage>
</organism>
<dbReference type="RefSeq" id="WP_186276893.1">
    <property type="nucleotide sequence ID" value="NZ_CP046883.1"/>
</dbReference>
<keyword evidence="2" id="KW-1185">Reference proteome</keyword>
<evidence type="ECO:0000313" key="1">
    <source>
        <dbReference type="EMBL" id="QNH96783.1"/>
    </source>
</evidence>
<protein>
    <submittedName>
        <fullName evidence="1">Uncharacterized protein</fullName>
    </submittedName>
</protein>
<name>A0A7G7YQL3_9CORY</name>